<evidence type="ECO:0000256" key="9">
    <source>
        <dbReference type="ARBA" id="ARBA00022989"/>
    </source>
</evidence>
<keyword evidence="8 12" id="KW-0630">Potassium</keyword>
<proteinExistence type="inferred from homology"/>
<feature type="transmembrane region" description="Helical" evidence="12">
    <location>
        <begin position="125"/>
        <end position="145"/>
    </location>
</feature>
<feature type="transmembrane region" description="Helical" evidence="12">
    <location>
        <begin position="227"/>
        <end position="251"/>
    </location>
</feature>
<keyword evidence="5 12" id="KW-0633">Potassium transport</keyword>
<comment type="caution">
    <text evidence="15">The sequence shown here is derived from an EMBL/GenBank/DDBJ whole genome shotgun (WGS) entry which is preliminary data.</text>
</comment>
<feature type="transmembrane region" description="Helical" evidence="12">
    <location>
        <begin position="33"/>
        <end position="54"/>
    </location>
</feature>
<dbReference type="InterPro" id="IPR053951">
    <property type="entry name" value="K_trans_N"/>
</dbReference>
<keyword evidence="9 12" id="KW-1133">Transmembrane helix</keyword>
<comment type="function">
    <text evidence="12">Transport of potassium into the cell. Likely operates as a K(+):H(+) symporter.</text>
</comment>
<evidence type="ECO:0000259" key="13">
    <source>
        <dbReference type="Pfam" id="PF02705"/>
    </source>
</evidence>
<evidence type="ECO:0000256" key="8">
    <source>
        <dbReference type="ARBA" id="ARBA00022958"/>
    </source>
</evidence>
<feature type="domain" description="K+ potassium transporter C-terminal" evidence="14">
    <location>
        <begin position="501"/>
        <end position="652"/>
    </location>
</feature>
<accession>A0A011M9R7</accession>
<feature type="transmembrane region" description="Helical" evidence="12">
    <location>
        <begin position="165"/>
        <end position="183"/>
    </location>
</feature>
<dbReference type="Proteomes" id="UP000020218">
    <property type="component" value="Unassembled WGS sequence"/>
</dbReference>
<dbReference type="Pfam" id="PF02705">
    <property type="entry name" value="K_trans"/>
    <property type="match status" value="1"/>
</dbReference>
<dbReference type="Pfam" id="PF22776">
    <property type="entry name" value="K_trans_C"/>
    <property type="match status" value="1"/>
</dbReference>
<feature type="transmembrane region" description="Helical" evidence="12">
    <location>
        <begin position="364"/>
        <end position="384"/>
    </location>
</feature>
<feature type="transmembrane region" description="Helical" evidence="12">
    <location>
        <begin position="271"/>
        <end position="293"/>
    </location>
</feature>
<name>A0A011M9R7_9PROT</name>
<evidence type="ECO:0000313" key="15">
    <source>
        <dbReference type="EMBL" id="EXI66453.1"/>
    </source>
</evidence>
<organism evidence="15 16">
    <name type="scientific">Candidatus Accumulibacter adjunctus</name>
    <dbReference type="NCBI Taxonomy" id="1454001"/>
    <lineage>
        <taxon>Bacteria</taxon>
        <taxon>Pseudomonadati</taxon>
        <taxon>Pseudomonadota</taxon>
        <taxon>Betaproteobacteria</taxon>
        <taxon>Candidatus Accumulibacter</taxon>
    </lineage>
</organism>
<dbReference type="GO" id="GO:0005886">
    <property type="term" value="C:plasma membrane"/>
    <property type="evidence" value="ECO:0007669"/>
    <property type="project" value="UniProtKB-SubCell"/>
</dbReference>
<evidence type="ECO:0000256" key="12">
    <source>
        <dbReference type="HAMAP-Rule" id="MF_01522"/>
    </source>
</evidence>
<dbReference type="AlphaFoldDB" id="A0A011M9R7"/>
<dbReference type="InterPro" id="IPR053952">
    <property type="entry name" value="K_trans_C"/>
</dbReference>
<comment type="catalytic activity">
    <reaction evidence="12">
        <text>K(+)(in) + H(+)(in) = K(+)(out) + H(+)(out)</text>
        <dbReference type="Rhea" id="RHEA:28490"/>
        <dbReference type="ChEBI" id="CHEBI:15378"/>
        <dbReference type="ChEBI" id="CHEBI:29103"/>
    </reaction>
</comment>
<evidence type="ECO:0000256" key="11">
    <source>
        <dbReference type="ARBA" id="ARBA00023136"/>
    </source>
</evidence>
<feature type="domain" description="K+ potassium transporter integral membrane" evidence="13">
    <location>
        <begin position="37"/>
        <end position="489"/>
    </location>
</feature>
<comment type="similarity">
    <text evidence="2 12">Belongs to the HAK/KUP transporter (TC 2.A.72) family.</text>
</comment>
<evidence type="ECO:0000313" key="16">
    <source>
        <dbReference type="Proteomes" id="UP000020218"/>
    </source>
</evidence>
<gene>
    <name evidence="12" type="primary">kup</name>
    <name evidence="15" type="ORF">AW08_02567</name>
</gene>
<keyword evidence="3 12" id="KW-0813">Transport</keyword>
<evidence type="ECO:0000256" key="7">
    <source>
        <dbReference type="ARBA" id="ARBA00022847"/>
    </source>
</evidence>
<dbReference type="GO" id="GO:0015293">
    <property type="term" value="F:symporter activity"/>
    <property type="evidence" value="ECO:0007669"/>
    <property type="project" value="UniProtKB-UniRule"/>
</dbReference>
<keyword evidence="7 12" id="KW-0769">Symport</keyword>
<dbReference type="PATRIC" id="fig|1454001.3.peg.2615"/>
<evidence type="ECO:0000256" key="1">
    <source>
        <dbReference type="ARBA" id="ARBA00004141"/>
    </source>
</evidence>
<dbReference type="PANTHER" id="PTHR30540:SF79">
    <property type="entry name" value="LOW AFFINITY POTASSIUM TRANSPORT SYSTEM PROTEIN KUP"/>
    <property type="match status" value="1"/>
</dbReference>
<evidence type="ECO:0000259" key="14">
    <source>
        <dbReference type="Pfam" id="PF22776"/>
    </source>
</evidence>
<evidence type="ECO:0000256" key="2">
    <source>
        <dbReference type="ARBA" id="ARBA00007019"/>
    </source>
</evidence>
<evidence type="ECO:0000256" key="5">
    <source>
        <dbReference type="ARBA" id="ARBA00022538"/>
    </source>
</evidence>
<feature type="transmembrane region" description="Helical" evidence="12">
    <location>
        <begin position="313"/>
        <end position="336"/>
    </location>
</feature>
<feature type="transmembrane region" description="Helical" evidence="12">
    <location>
        <begin position="390"/>
        <end position="413"/>
    </location>
</feature>
<dbReference type="PANTHER" id="PTHR30540">
    <property type="entry name" value="OSMOTIC STRESS POTASSIUM TRANSPORTER"/>
    <property type="match status" value="1"/>
</dbReference>
<dbReference type="InterPro" id="IPR003855">
    <property type="entry name" value="K+_transporter"/>
</dbReference>
<reference evidence="15" key="1">
    <citation type="submission" date="2014-02" db="EMBL/GenBank/DDBJ databases">
        <title>Expanding our view of genomic diversity in Candidatus Accumulibacter clades.</title>
        <authorList>
            <person name="Skennerton C.T."/>
            <person name="Barr J.J."/>
            <person name="Slater F.R."/>
            <person name="Bond P.L."/>
            <person name="Tyson G.W."/>
        </authorList>
    </citation>
    <scope>NUCLEOTIDE SEQUENCE [LARGE SCALE GENOMIC DNA]</scope>
</reference>
<protein>
    <recommendedName>
        <fullName evidence="12">Probable potassium transport system protein Kup</fullName>
    </recommendedName>
</protein>
<dbReference type="InterPro" id="IPR023051">
    <property type="entry name" value="Kup"/>
</dbReference>
<sequence>MMVDWFGRCVLATGRGTDRLAAEAVGGERRSGLAVTAVAAMGVVFGDIGTSPLYTMKEVFGGHHPLPPSAGNVLGILSLVFWALTITVSLKYVLFIMRADNRGEGGIMALTALALRTANATPRMLWLMSALGIFGAALFYGDAVITPAMSVLSAVEGLEVATPLLKPWVLPITVVILVLLFVFQRHGTAAVGALFGPLMMLWFLTLGLLGLWNVIQNPSVLAAINPWYALSFCLGQPGMAFLALGSVVLAITGGEALYADMGHFGRRAIKWAWFVLVFPLLYLNYLGQGALILADPQAIASPFFRLVPDERLVLPLVVLATTATVIASQAVISGAFSLTSQAMQLGYCPRIQVRFTSEREKGQIYVPNINWLLLLTVIVVVLGFRSSSNLASAYGIAVTLTMMIDTLLAFVVVRALWQWSWPRAALFLVFFVVVDFAFFAANVLKIVDGGWFPLAVGTAVFVLLSTWRRGRRLLAERQRQQSIPLADFIAGIAIGGPQRVSGSGVFLTAHPEGVPRALLHNLNHNQVLHERVVVLNVAVADVPHVAEAERVRVEALGQGFHRVHVAYGFKDEPDLPRALALCAADGLAFDMMTTSFFLGRDTVVRLPAGQQARMANWRQTLFNWMFRNADTATEFFKLPPNRVVELGAQVELC</sequence>
<feature type="transmembrane region" description="Helical" evidence="12">
    <location>
        <begin position="74"/>
        <end position="94"/>
    </location>
</feature>
<keyword evidence="4 12" id="KW-1003">Cell membrane</keyword>
<dbReference type="GO" id="GO:0015079">
    <property type="term" value="F:potassium ion transmembrane transporter activity"/>
    <property type="evidence" value="ECO:0007669"/>
    <property type="project" value="UniProtKB-UniRule"/>
</dbReference>
<evidence type="ECO:0000256" key="4">
    <source>
        <dbReference type="ARBA" id="ARBA00022475"/>
    </source>
</evidence>
<evidence type="ECO:0000256" key="3">
    <source>
        <dbReference type="ARBA" id="ARBA00022448"/>
    </source>
</evidence>
<dbReference type="EMBL" id="JFAX01000015">
    <property type="protein sequence ID" value="EXI66453.1"/>
    <property type="molecule type" value="Genomic_DNA"/>
</dbReference>
<feature type="transmembrane region" description="Helical" evidence="12">
    <location>
        <begin position="190"/>
        <end position="215"/>
    </location>
</feature>
<keyword evidence="11 12" id="KW-0472">Membrane</keyword>
<comment type="subcellular location">
    <subcellularLocation>
        <location evidence="12">Cell membrane</location>
        <topology evidence="12">Multi-pass membrane protein</topology>
    </subcellularLocation>
    <subcellularLocation>
        <location evidence="1">Membrane</location>
        <topology evidence="1">Multi-pass membrane protein</topology>
    </subcellularLocation>
</comment>
<evidence type="ECO:0000256" key="10">
    <source>
        <dbReference type="ARBA" id="ARBA00023065"/>
    </source>
</evidence>
<evidence type="ECO:0000256" key="6">
    <source>
        <dbReference type="ARBA" id="ARBA00022692"/>
    </source>
</evidence>
<dbReference type="STRING" id="1454001.AW08_02567"/>
<keyword evidence="16" id="KW-1185">Reference proteome</keyword>
<keyword evidence="6 12" id="KW-0812">Transmembrane</keyword>
<feature type="transmembrane region" description="Helical" evidence="12">
    <location>
        <begin position="450"/>
        <end position="467"/>
    </location>
</feature>
<feature type="transmembrane region" description="Helical" evidence="12">
    <location>
        <begin position="425"/>
        <end position="444"/>
    </location>
</feature>
<keyword evidence="10 12" id="KW-0406">Ion transport</keyword>
<dbReference type="HAMAP" id="MF_01522">
    <property type="entry name" value="Kup"/>
    <property type="match status" value="1"/>
</dbReference>